<name>A0ABU0BJS0_9HYPH</name>
<keyword evidence="1" id="KW-0732">Signal</keyword>
<protein>
    <submittedName>
        <fullName evidence="2">Uncharacterized protein</fullName>
    </submittedName>
</protein>
<keyword evidence="3" id="KW-1185">Reference proteome</keyword>
<feature type="signal peptide" evidence="1">
    <location>
        <begin position="1"/>
        <end position="24"/>
    </location>
</feature>
<evidence type="ECO:0000313" key="2">
    <source>
        <dbReference type="EMBL" id="MDQ0318257.1"/>
    </source>
</evidence>
<gene>
    <name evidence="2" type="ORF">QO002_000395</name>
</gene>
<sequence>MPVGKRAIFALAASCLLLAGPASSRMLREPAKGSPERAAILDALRPAVEAEMRGSVEFVITSMRVSPGWAFVQAEPQRPGGGTIDPQRTGFRGEADMMDGLTVFALLTFQLGRWNLVDHVVGPTDVYYAGWPKRYGVPPALLGLE</sequence>
<feature type="chain" id="PRO_5045095077" evidence="1">
    <location>
        <begin position="25"/>
        <end position="145"/>
    </location>
</feature>
<evidence type="ECO:0000256" key="1">
    <source>
        <dbReference type="SAM" id="SignalP"/>
    </source>
</evidence>
<accession>A0ABU0BJS0</accession>
<organism evidence="2 3">
    <name type="scientific">Pararhizobium capsulatum DSM 1112</name>
    <dbReference type="NCBI Taxonomy" id="1121113"/>
    <lineage>
        <taxon>Bacteria</taxon>
        <taxon>Pseudomonadati</taxon>
        <taxon>Pseudomonadota</taxon>
        <taxon>Alphaproteobacteria</taxon>
        <taxon>Hyphomicrobiales</taxon>
        <taxon>Rhizobiaceae</taxon>
        <taxon>Rhizobium/Agrobacterium group</taxon>
        <taxon>Pararhizobium</taxon>
    </lineage>
</organism>
<dbReference type="Proteomes" id="UP001230207">
    <property type="component" value="Unassembled WGS sequence"/>
</dbReference>
<reference evidence="2 3" key="1">
    <citation type="submission" date="2023-07" db="EMBL/GenBank/DDBJ databases">
        <title>Genomic Encyclopedia of Type Strains, Phase IV (KMG-IV): sequencing the most valuable type-strain genomes for metagenomic binning, comparative biology and taxonomic classification.</title>
        <authorList>
            <person name="Goeker M."/>
        </authorList>
    </citation>
    <scope>NUCLEOTIDE SEQUENCE [LARGE SCALE GENOMIC DNA]</scope>
    <source>
        <strain evidence="2 3">DSM 1112</strain>
    </source>
</reference>
<dbReference type="RefSeq" id="WP_307226163.1">
    <property type="nucleotide sequence ID" value="NZ_JAUSVF010000001.1"/>
</dbReference>
<comment type="caution">
    <text evidence="2">The sequence shown here is derived from an EMBL/GenBank/DDBJ whole genome shotgun (WGS) entry which is preliminary data.</text>
</comment>
<evidence type="ECO:0000313" key="3">
    <source>
        <dbReference type="Proteomes" id="UP001230207"/>
    </source>
</evidence>
<proteinExistence type="predicted"/>
<dbReference type="EMBL" id="JAUSVF010000001">
    <property type="protein sequence ID" value="MDQ0318257.1"/>
    <property type="molecule type" value="Genomic_DNA"/>
</dbReference>